<feature type="non-terminal residue" evidence="1">
    <location>
        <position position="1"/>
    </location>
</feature>
<keyword evidence="2" id="KW-1185">Reference proteome</keyword>
<evidence type="ECO:0000313" key="2">
    <source>
        <dbReference type="Proteomes" id="UP001177023"/>
    </source>
</evidence>
<name>A0AA36G9P0_9BILA</name>
<protein>
    <submittedName>
        <fullName evidence="1">Uncharacterized protein</fullName>
    </submittedName>
</protein>
<gene>
    <name evidence="1" type="ORF">MSPICULIGERA_LOCUS21257</name>
</gene>
<dbReference type="Proteomes" id="UP001177023">
    <property type="component" value="Unassembled WGS sequence"/>
</dbReference>
<proteinExistence type="predicted"/>
<dbReference type="EMBL" id="CATQJA010002665">
    <property type="protein sequence ID" value="CAJ0583159.1"/>
    <property type="molecule type" value="Genomic_DNA"/>
</dbReference>
<dbReference type="AlphaFoldDB" id="A0AA36G9P0"/>
<evidence type="ECO:0000313" key="1">
    <source>
        <dbReference type="EMBL" id="CAJ0583159.1"/>
    </source>
</evidence>
<sequence length="254" mass="31294">MSDYALVRSRSVVLPRSTSTVLVSSDFHTPSIRRTTSVPDLTAYYRYSDRYRPQWHTVRSYRTYPSRYSRDYNLYDNYWLSRTDYYPYSSTYWPSRRYFYSNYLYPLTTDLYRNKLDYYNPYSSWYRSASLDWSARHSWYPYSSYWNRYKSYDYDYPSYYSRYSDPYVRSSLRSTWTPYSSYVLDTAEASLKRGLAMYREGQMNYPTLYNYFLTPNYWDKRHKDWSALYVNDAPYFRQACVSDHARRYVAQWVK</sequence>
<comment type="caution">
    <text evidence="1">The sequence shown here is derived from an EMBL/GenBank/DDBJ whole genome shotgun (WGS) entry which is preliminary data.</text>
</comment>
<accession>A0AA36G9P0</accession>
<reference evidence="1" key="1">
    <citation type="submission" date="2023-06" db="EMBL/GenBank/DDBJ databases">
        <authorList>
            <person name="Delattre M."/>
        </authorList>
    </citation>
    <scope>NUCLEOTIDE SEQUENCE</scope>
    <source>
        <strain evidence="1">AF72</strain>
    </source>
</reference>
<organism evidence="1 2">
    <name type="scientific">Mesorhabditis spiculigera</name>
    <dbReference type="NCBI Taxonomy" id="96644"/>
    <lineage>
        <taxon>Eukaryota</taxon>
        <taxon>Metazoa</taxon>
        <taxon>Ecdysozoa</taxon>
        <taxon>Nematoda</taxon>
        <taxon>Chromadorea</taxon>
        <taxon>Rhabditida</taxon>
        <taxon>Rhabditina</taxon>
        <taxon>Rhabditomorpha</taxon>
        <taxon>Rhabditoidea</taxon>
        <taxon>Rhabditidae</taxon>
        <taxon>Mesorhabditinae</taxon>
        <taxon>Mesorhabditis</taxon>
    </lineage>
</organism>